<dbReference type="Proteomes" id="UP000824469">
    <property type="component" value="Unassembled WGS sequence"/>
</dbReference>
<evidence type="ECO:0000259" key="1">
    <source>
        <dbReference type="Pfam" id="PF14432"/>
    </source>
</evidence>
<feature type="non-terminal residue" evidence="2">
    <location>
        <position position="115"/>
    </location>
</feature>
<dbReference type="PANTHER" id="PTHR47926:SF382">
    <property type="entry name" value="PENTACOTRIPEPTIDE-REPEAT REGION OF PRORP DOMAIN-CONTAINING PROTEIN"/>
    <property type="match status" value="1"/>
</dbReference>
<dbReference type="Pfam" id="PF20431">
    <property type="entry name" value="E_motif"/>
    <property type="match status" value="1"/>
</dbReference>
<dbReference type="EMBL" id="JAHRHJ020000006">
    <property type="protein sequence ID" value="KAH9311010.1"/>
    <property type="molecule type" value="Genomic_DNA"/>
</dbReference>
<reference evidence="2 3" key="1">
    <citation type="journal article" date="2021" name="Nat. Plants">
        <title>The Taxus genome provides insights into paclitaxel biosynthesis.</title>
        <authorList>
            <person name="Xiong X."/>
            <person name="Gou J."/>
            <person name="Liao Q."/>
            <person name="Li Y."/>
            <person name="Zhou Q."/>
            <person name="Bi G."/>
            <person name="Li C."/>
            <person name="Du R."/>
            <person name="Wang X."/>
            <person name="Sun T."/>
            <person name="Guo L."/>
            <person name="Liang H."/>
            <person name="Lu P."/>
            <person name="Wu Y."/>
            <person name="Zhang Z."/>
            <person name="Ro D.K."/>
            <person name="Shang Y."/>
            <person name="Huang S."/>
            <person name="Yan J."/>
        </authorList>
    </citation>
    <scope>NUCLEOTIDE SEQUENCE [LARGE SCALE GENOMIC DNA]</scope>
    <source>
        <strain evidence="2">Ta-2019</strain>
    </source>
</reference>
<dbReference type="InterPro" id="IPR046960">
    <property type="entry name" value="PPR_At4g14850-like_plant"/>
</dbReference>
<evidence type="ECO:0000313" key="3">
    <source>
        <dbReference type="Proteomes" id="UP000824469"/>
    </source>
</evidence>
<dbReference type="GO" id="GO:0009451">
    <property type="term" value="P:RNA modification"/>
    <property type="evidence" value="ECO:0007669"/>
    <property type="project" value="InterPro"/>
</dbReference>
<gene>
    <name evidence="2" type="ORF">KI387_026045</name>
</gene>
<dbReference type="PANTHER" id="PTHR47926">
    <property type="entry name" value="PENTATRICOPEPTIDE REPEAT-CONTAINING PROTEIN"/>
    <property type="match status" value="1"/>
</dbReference>
<dbReference type="InterPro" id="IPR046849">
    <property type="entry name" value="E2_motif"/>
</dbReference>
<feature type="domain" description="DYW" evidence="1">
    <location>
        <begin position="83"/>
        <end position="115"/>
    </location>
</feature>
<evidence type="ECO:0000313" key="2">
    <source>
        <dbReference type="EMBL" id="KAH9311010.1"/>
    </source>
</evidence>
<sequence length="115" mass="12901">MDPKDTAPYVLLSNVYAEAGRWGDVGKIRKLMKDRGVKKVPGCSWIEVHKALHAFCVGDRSHPQTQDIYAKLEELSLEMKAAGYVSDTRSALNDVEEEEKQSLLCHHSEKLAIAF</sequence>
<dbReference type="OMA" id="KEASKCW"/>
<organism evidence="2 3">
    <name type="scientific">Taxus chinensis</name>
    <name type="common">Chinese yew</name>
    <name type="synonym">Taxus wallichiana var. chinensis</name>
    <dbReference type="NCBI Taxonomy" id="29808"/>
    <lineage>
        <taxon>Eukaryota</taxon>
        <taxon>Viridiplantae</taxon>
        <taxon>Streptophyta</taxon>
        <taxon>Embryophyta</taxon>
        <taxon>Tracheophyta</taxon>
        <taxon>Spermatophyta</taxon>
        <taxon>Pinopsida</taxon>
        <taxon>Pinidae</taxon>
        <taxon>Conifers II</taxon>
        <taxon>Cupressales</taxon>
        <taxon>Taxaceae</taxon>
        <taxon>Taxus</taxon>
    </lineage>
</organism>
<dbReference type="GO" id="GO:0008270">
    <property type="term" value="F:zinc ion binding"/>
    <property type="evidence" value="ECO:0007669"/>
    <property type="project" value="InterPro"/>
</dbReference>
<dbReference type="AlphaFoldDB" id="A0AA38FWG9"/>
<keyword evidence="3" id="KW-1185">Reference proteome</keyword>
<dbReference type="InterPro" id="IPR032867">
    <property type="entry name" value="DYW_dom"/>
</dbReference>
<proteinExistence type="predicted"/>
<dbReference type="InterPro" id="IPR046848">
    <property type="entry name" value="E_motif"/>
</dbReference>
<dbReference type="GO" id="GO:0003723">
    <property type="term" value="F:RNA binding"/>
    <property type="evidence" value="ECO:0007669"/>
    <property type="project" value="InterPro"/>
</dbReference>
<dbReference type="Pfam" id="PF20430">
    <property type="entry name" value="Eplus_motif"/>
    <property type="match status" value="1"/>
</dbReference>
<name>A0AA38FWG9_TAXCH</name>
<protein>
    <recommendedName>
        <fullName evidence="1">DYW domain-containing protein</fullName>
    </recommendedName>
</protein>
<comment type="caution">
    <text evidence="2">The sequence shown here is derived from an EMBL/GenBank/DDBJ whole genome shotgun (WGS) entry which is preliminary data.</text>
</comment>
<accession>A0AA38FWG9</accession>
<dbReference type="Pfam" id="PF14432">
    <property type="entry name" value="DYW_deaminase"/>
    <property type="match status" value="1"/>
</dbReference>